<name>A0ABU5HJ27_9BACT</name>
<comment type="caution">
    <text evidence="1">The sequence shown here is derived from an EMBL/GenBank/DDBJ whole genome shotgun (WGS) entry which is preliminary data.</text>
</comment>
<dbReference type="EMBL" id="JAXIVS010000031">
    <property type="protein sequence ID" value="MDY7233251.1"/>
    <property type="molecule type" value="Genomic_DNA"/>
</dbReference>
<dbReference type="PANTHER" id="PTHR43431">
    <property type="entry name" value="OXIDOREDUCTASE, SHORT CHAIN DEHYDROGENASE/REDUCTASE FAMILY (AFU_ORTHOLOGUE AFUA_5G14000)"/>
    <property type="match status" value="1"/>
</dbReference>
<dbReference type="InterPro" id="IPR036291">
    <property type="entry name" value="NAD(P)-bd_dom_sf"/>
</dbReference>
<dbReference type="InterPro" id="IPR002347">
    <property type="entry name" value="SDR_fam"/>
</dbReference>
<dbReference type="RefSeq" id="WP_321551964.1">
    <property type="nucleotide sequence ID" value="NZ_JAXIVS010000031.1"/>
</dbReference>
<keyword evidence="2" id="KW-1185">Reference proteome</keyword>
<accession>A0ABU5HJ27</accession>
<protein>
    <submittedName>
        <fullName evidence="1">SDR family NAD(P)-dependent oxidoreductase</fullName>
    </submittedName>
</protein>
<dbReference type="Pfam" id="PF00106">
    <property type="entry name" value="adh_short"/>
    <property type="match status" value="1"/>
</dbReference>
<dbReference type="Proteomes" id="UP001291309">
    <property type="component" value="Unassembled WGS sequence"/>
</dbReference>
<dbReference type="Gene3D" id="3.40.50.720">
    <property type="entry name" value="NAD(P)-binding Rossmann-like Domain"/>
    <property type="match status" value="1"/>
</dbReference>
<evidence type="ECO:0000313" key="2">
    <source>
        <dbReference type="Proteomes" id="UP001291309"/>
    </source>
</evidence>
<reference evidence="1 2" key="1">
    <citation type="submission" date="2023-12" db="EMBL/GenBank/DDBJ databases">
        <title>the genome sequence of Hyalangium sp. s54d21.</title>
        <authorList>
            <person name="Zhang X."/>
        </authorList>
    </citation>
    <scope>NUCLEOTIDE SEQUENCE [LARGE SCALE GENOMIC DNA]</scope>
    <source>
        <strain evidence="2">s54d21</strain>
    </source>
</reference>
<proteinExistence type="predicted"/>
<dbReference type="PRINTS" id="PR00081">
    <property type="entry name" value="GDHRDH"/>
</dbReference>
<dbReference type="PANTHER" id="PTHR43431:SF1">
    <property type="entry name" value="OS08G0476300 PROTEIN"/>
    <property type="match status" value="1"/>
</dbReference>
<organism evidence="1 2">
    <name type="scientific">Hyalangium rubrum</name>
    <dbReference type="NCBI Taxonomy" id="3103134"/>
    <lineage>
        <taxon>Bacteria</taxon>
        <taxon>Pseudomonadati</taxon>
        <taxon>Myxococcota</taxon>
        <taxon>Myxococcia</taxon>
        <taxon>Myxococcales</taxon>
        <taxon>Cystobacterineae</taxon>
        <taxon>Archangiaceae</taxon>
        <taxon>Hyalangium</taxon>
    </lineage>
</organism>
<evidence type="ECO:0000313" key="1">
    <source>
        <dbReference type="EMBL" id="MDY7233251.1"/>
    </source>
</evidence>
<gene>
    <name evidence="1" type="ORF">SYV04_43090</name>
</gene>
<sequence length="220" mass="23422">MNKGACIVVGAGPGLGLAVAKRFGKEGYPVALLGRRVEPLEEHVKDLREAGIHARAFSADASDPGSLIHGMEKAETALGAPEVLIYNAAALRKTGSIIEERFEELVGDFKVNVAGALVAAQQAYPAMTHRRRGTILLTGGSLAIDPMPLFASLAIGKAGIRNLALSLAKELEPQGIHVATVTIAGFIKPGTKFDPDLIADEYWRLHAQPVGTWNHELVYQ</sequence>
<dbReference type="SUPFAM" id="SSF51735">
    <property type="entry name" value="NAD(P)-binding Rossmann-fold domains"/>
    <property type="match status" value="1"/>
</dbReference>